<accession>A0A9Q8STY2</accession>
<name>A0A9Q8STY2_9PEZI</name>
<proteinExistence type="predicted"/>
<sequence>MDTTHWFSTCTSSIGCECFLERADQVVPVGERDDRGTGHEWTIYFRFSHRRRTSGVKPLGFERLARGSSHERQLVKAGREWRWNMAAHASPGMTLIEIGCQVHDSVGVFAMDRVVFFLFKFSERCDAVGLLSNQFEANPPLHRNNSKLFAVSESFTTVGSWRFRSDTRVDGAVTLQPSQLYVARKARPLPLSCLPKFMSVAIMISLSRWSVPKETLSVAVFFGSRGGPNTIIS</sequence>
<dbReference type="Proteomes" id="UP000830671">
    <property type="component" value="Chromosome 4"/>
</dbReference>
<reference evidence="1" key="1">
    <citation type="journal article" date="2021" name="Mol. Plant Microbe Interact.">
        <title>Complete Genome Sequence of the Plant-Pathogenic Fungus Colletotrichum lupini.</title>
        <authorList>
            <person name="Baroncelli R."/>
            <person name="Pensec F."/>
            <person name="Da Lio D."/>
            <person name="Boufleur T."/>
            <person name="Vicente I."/>
            <person name="Sarrocco S."/>
            <person name="Picot A."/>
            <person name="Baraldi E."/>
            <person name="Sukno S."/>
            <person name="Thon M."/>
            <person name="Le Floch G."/>
        </authorList>
    </citation>
    <scope>NUCLEOTIDE SEQUENCE</scope>
    <source>
        <strain evidence="1">IMI 504893</strain>
    </source>
</reference>
<dbReference type="EMBL" id="CP019476">
    <property type="protein sequence ID" value="UQC83400.1"/>
    <property type="molecule type" value="Genomic_DNA"/>
</dbReference>
<dbReference type="AlphaFoldDB" id="A0A9Q8STY2"/>
<gene>
    <name evidence="1" type="ORF">CLUP02_08895</name>
</gene>
<dbReference type="RefSeq" id="XP_049145019.1">
    <property type="nucleotide sequence ID" value="XM_049287876.1"/>
</dbReference>
<organism evidence="1 2">
    <name type="scientific">Colletotrichum lupini</name>
    <dbReference type="NCBI Taxonomy" id="145971"/>
    <lineage>
        <taxon>Eukaryota</taxon>
        <taxon>Fungi</taxon>
        <taxon>Dikarya</taxon>
        <taxon>Ascomycota</taxon>
        <taxon>Pezizomycotina</taxon>
        <taxon>Sordariomycetes</taxon>
        <taxon>Hypocreomycetidae</taxon>
        <taxon>Glomerellales</taxon>
        <taxon>Glomerellaceae</taxon>
        <taxon>Colletotrichum</taxon>
        <taxon>Colletotrichum acutatum species complex</taxon>
    </lineage>
</organism>
<dbReference type="KEGG" id="clup:CLUP02_08895"/>
<protein>
    <submittedName>
        <fullName evidence="1">Uncharacterized protein</fullName>
    </submittedName>
</protein>
<dbReference type="GeneID" id="73342886"/>
<keyword evidence="2" id="KW-1185">Reference proteome</keyword>
<evidence type="ECO:0000313" key="1">
    <source>
        <dbReference type="EMBL" id="UQC83400.1"/>
    </source>
</evidence>
<evidence type="ECO:0000313" key="2">
    <source>
        <dbReference type="Proteomes" id="UP000830671"/>
    </source>
</evidence>